<sequence length="428" mass="45301">MPDAEKSPAVEPSKPRIFKVLGPGLITGASDDDPSGIATYSQAGALFGFGLLWTMVLAYPLMAAVQEISARIGRTTGKGLAGNIIPHYPPLIVYGLVGLLFMANIINIGANLGAMGDAVALLVGGPKLVYVAAFGILCTLMQVFMTYTRYVAVLKWLTIALLSYIATMFVIDIPWGDVAKGLVVPNFSSNPNYWQTIVAIFGTTISPYLFFWQASQEVEDIHEIPRREPLLKRPHQAPAAEERIRIDTLVGMAFSNVVAISIIITVGATLHPAGTTDIQSSAQAAEALKPIGGSLAFVLFALGIIGTGLLSIPVLAGSAAYAFGEALKWKVGLSLDPTEGKAFYGMIALSTVVGIAINFSGMNPIKALYYSAVINGLVAVPIIVIMMLIATDAEIMGRFKVRGCLGYLGWATAIVMALASFAMVVQAL</sequence>
<evidence type="ECO:0000313" key="8">
    <source>
        <dbReference type="EMBL" id="AGK58136.1"/>
    </source>
</evidence>
<keyword evidence="5 7" id="KW-1133">Transmembrane helix</keyword>
<protein>
    <submittedName>
        <fullName evidence="8">Natural resistance-associated macrophage protein</fullName>
    </submittedName>
</protein>
<comment type="subcellular location">
    <subcellularLocation>
        <location evidence="1">Membrane</location>
        <topology evidence="1">Multi-pass membrane protein</topology>
    </subcellularLocation>
</comment>
<evidence type="ECO:0000256" key="2">
    <source>
        <dbReference type="ARBA" id="ARBA00022448"/>
    </source>
</evidence>
<feature type="transmembrane region" description="Helical" evidence="7">
    <location>
        <begin position="193"/>
        <end position="212"/>
    </location>
</feature>
<proteinExistence type="predicted"/>
<feature type="transmembrane region" description="Helical" evidence="7">
    <location>
        <begin position="367"/>
        <end position="391"/>
    </location>
</feature>
<dbReference type="Proteomes" id="UP000005952">
    <property type="component" value="Chromosome"/>
</dbReference>
<dbReference type="GO" id="GO:0034755">
    <property type="term" value="P:iron ion transmembrane transport"/>
    <property type="evidence" value="ECO:0007669"/>
    <property type="project" value="TreeGrafter"/>
</dbReference>
<feature type="transmembrane region" description="Helical" evidence="7">
    <location>
        <begin position="43"/>
        <end position="65"/>
    </location>
</feature>
<keyword evidence="3 7" id="KW-0812">Transmembrane</keyword>
<feature type="transmembrane region" description="Helical" evidence="7">
    <location>
        <begin position="342"/>
        <end position="361"/>
    </location>
</feature>
<keyword evidence="2" id="KW-0813">Transport</keyword>
<keyword evidence="6 7" id="KW-0472">Membrane</keyword>
<evidence type="ECO:0000256" key="6">
    <source>
        <dbReference type="ARBA" id="ARBA00023136"/>
    </source>
</evidence>
<dbReference type="AlphaFoldDB" id="N0BC94"/>
<dbReference type="PANTHER" id="PTHR11706">
    <property type="entry name" value="SOLUTE CARRIER PROTEIN FAMILY 11 MEMBER"/>
    <property type="match status" value="1"/>
</dbReference>
<dbReference type="GO" id="GO:0005384">
    <property type="term" value="F:manganese ion transmembrane transporter activity"/>
    <property type="evidence" value="ECO:0007669"/>
    <property type="project" value="TreeGrafter"/>
</dbReference>
<dbReference type="EMBL" id="CP005587">
    <property type="protein sequence ID" value="AGK58136.1"/>
    <property type="molecule type" value="Genomic_DNA"/>
</dbReference>
<dbReference type="STRING" id="670307.HYPDE_32313"/>
<evidence type="ECO:0000256" key="5">
    <source>
        <dbReference type="ARBA" id="ARBA00022989"/>
    </source>
</evidence>
<dbReference type="HOGENOM" id="CLU_020088_6_2_5"/>
<evidence type="ECO:0000256" key="3">
    <source>
        <dbReference type="ARBA" id="ARBA00022692"/>
    </source>
</evidence>
<name>N0BC94_9HYPH</name>
<evidence type="ECO:0000313" key="9">
    <source>
        <dbReference type="Proteomes" id="UP000005952"/>
    </source>
</evidence>
<keyword evidence="9" id="KW-1185">Reference proteome</keyword>
<evidence type="ECO:0000256" key="1">
    <source>
        <dbReference type="ARBA" id="ARBA00004141"/>
    </source>
</evidence>
<keyword evidence="4" id="KW-0769">Symport</keyword>
<dbReference type="GO" id="GO:0005886">
    <property type="term" value="C:plasma membrane"/>
    <property type="evidence" value="ECO:0007669"/>
    <property type="project" value="TreeGrafter"/>
</dbReference>
<feature type="transmembrane region" description="Helical" evidence="7">
    <location>
        <begin position="86"/>
        <end position="108"/>
    </location>
</feature>
<organism evidence="8 9">
    <name type="scientific">Hyphomicrobium denitrificans 1NES1</name>
    <dbReference type="NCBI Taxonomy" id="670307"/>
    <lineage>
        <taxon>Bacteria</taxon>
        <taxon>Pseudomonadati</taxon>
        <taxon>Pseudomonadota</taxon>
        <taxon>Alphaproteobacteria</taxon>
        <taxon>Hyphomicrobiales</taxon>
        <taxon>Hyphomicrobiaceae</taxon>
        <taxon>Hyphomicrobium</taxon>
    </lineage>
</organism>
<accession>N0BC94</accession>
<dbReference type="PANTHER" id="PTHR11706:SF33">
    <property type="entry name" value="NATURAL RESISTANCE-ASSOCIATED MACROPHAGE PROTEIN 2"/>
    <property type="match status" value="1"/>
</dbReference>
<evidence type="ECO:0000256" key="7">
    <source>
        <dbReference type="SAM" id="Phobius"/>
    </source>
</evidence>
<reference evidence="8 9" key="1">
    <citation type="journal article" date="2013" name="Genome Announc.">
        <title>Genome sequences for three denitrifying bacterial strains isolated from a uranium- and nitrate-contaminated subsurface environment.</title>
        <authorList>
            <person name="Venkatramanan R."/>
            <person name="Prakash O."/>
            <person name="Woyke T."/>
            <person name="Chain P."/>
            <person name="Goodwin L.A."/>
            <person name="Watson D."/>
            <person name="Brooks S."/>
            <person name="Kostka J.E."/>
            <person name="Green S.J."/>
        </authorList>
    </citation>
    <scope>NUCLEOTIDE SEQUENCE [LARGE SCALE GENOMIC DNA]</scope>
    <source>
        <strain evidence="8 9">1NES1</strain>
    </source>
</reference>
<dbReference type="eggNOG" id="COG1914">
    <property type="taxonomic scope" value="Bacteria"/>
</dbReference>
<dbReference type="GO" id="GO:0015086">
    <property type="term" value="F:cadmium ion transmembrane transporter activity"/>
    <property type="evidence" value="ECO:0007669"/>
    <property type="project" value="TreeGrafter"/>
</dbReference>
<dbReference type="KEGG" id="hdt:HYPDE_32313"/>
<feature type="transmembrane region" description="Helical" evidence="7">
    <location>
        <begin position="154"/>
        <end position="173"/>
    </location>
</feature>
<feature type="transmembrane region" description="Helical" evidence="7">
    <location>
        <begin position="249"/>
        <end position="271"/>
    </location>
</feature>
<feature type="transmembrane region" description="Helical" evidence="7">
    <location>
        <begin position="403"/>
        <end position="425"/>
    </location>
</feature>
<dbReference type="GO" id="GO:0015293">
    <property type="term" value="F:symporter activity"/>
    <property type="evidence" value="ECO:0007669"/>
    <property type="project" value="UniProtKB-KW"/>
</dbReference>
<gene>
    <name evidence="8" type="ORF">HYPDE_32313</name>
</gene>
<feature type="transmembrane region" description="Helical" evidence="7">
    <location>
        <begin position="291"/>
        <end position="321"/>
    </location>
</feature>
<evidence type="ECO:0000256" key="4">
    <source>
        <dbReference type="ARBA" id="ARBA00022847"/>
    </source>
</evidence>
<dbReference type="InterPro" id="IPR001046">
    <property type="entry name" value="NRAMP_fam"/>
</dbReference>
<dbReference type="Pfam" id="PF01566">
    <property type="entry name" value="Nramp"/>
    <property type="match status" value="1"/>
</dbReference>